<dbReference type="GO" id="GO:0031415">
    <property type="term" value="C:NatA complex"/>
    <property type="evidence" value="ECO:0007669"/>
    <property type="project" value="TreeGrafter"/>
</dbReference>
<dbReference type="GO" id="GO:0007064">
    <property type="term" value="P:mitotic sister chromatid cohesion"/>
    <property type="evidence" value="ECO:0007669"/>
    <property type="project" value="TreeGrafter"/>
</dbReference>
<dbReference type="InterPro" id="IPR000182">
    <property type="entry name" value="GNAT_dom"/>
</dbReference>
<evidence type="ECO:0000256" key="2">
    <source>
        <dbReference type="ARBA" id="ARBA00023315"/>
    </source>
</evidence>
<gene>
    <name evidence="5" type="ORF">TDUB1175_LOCUS18203</name>
</gene>
<feature type="signal peptide" evidence="3">
    <location>
        <begin position="1"/>
        <end position="36"/>
    </location>
</feature>
<evidence type="ECO:0000259" key="4">
    <source>
        <dbReference type="PROSITE" id="PS51186"/>
    </source>
</evidence>
<dbReference type="SUPFAM" id="SSF55729">
    <property type="entry name" value="Acyl-CoA N-acyltransferases (Nat)"/>
    <property type="match status" value="1"/>
</dbReference>
<sequence length="267" mass="29624">MLIQNNRRKRRQGRGLFRKFTLPVTFFVFCSRVVSSSRNPTTEARYVCALCPGRPCVHLLTSLCPQQRRASRLLCAYESTSEHSFGAIRVERVTTPERALDVMAFRSHSIRGGDGEEPSPTAAMDARASLFLSKKTTESIGNMEREGKGIVQFVALSDRSEFSRSTGGGVVVGAADAKFVEAARALTFQLPARVHVENLRVHAKARRLGIGTALLSAVARYAREETVSDMVTLKVEPDNRGAVDLYLKEGFFFYEDVHVGFMAMILE</sequence>
<dbReference type="AlphaFoldDB" id="A0A7R9WCV5"/>
<dbReference type="PANTHER" id="PTHR42919">
    <property type="entry name" value="N-ALPHA-ACETYLTRANSFERASE"/>
    <property type="match status" value="1"/>
</dbReference>
<dbReference type="Pfam" id="PF00583">
    <property type="entry name" value="Acetyltransf_1"/>
    <property type="match status" value="1"/>
</dbReference>
<dbReference type="Gene3D" id="3.40.630.30">
    <property type="match status" value="1"/>
</dbReference>
<organism evidence="5">
    <name type="scientific">Pseudictyota dubia</name>
    <dbReference type="NCBI Taxonomy" id="2749911"/>
    <lineage>
        <taxon>Eukaryota</taxon>
        <taxon>Sar</taxon>
        <taxon>Stramenopiles</taxon>
        <taxon>Ochrophyta</taxon>
        <taxon>Bacillariophyta</taxon>
        <taxon>Mediophyceae</taxon>
        <taxon>Biddulphiophycidae</taxon>
        <taxon>Eupodiscales</taxon>
        <taxon>Odontellaceae</taxon>
        <taxon>Pseudictyota</taxon>
    </lineage>
</organism>
<keyword evidence="3" id="KW-0732">Signal</keyword>
<dbReference type="GO" id="GO:0008080">
    <property type="term" value="F:N-acetyltransferase activity"/>
    <property type="evidence" value="ECO:0007669"/>
    <property type="project" value="TreeGrafter"/>
</dbReference>
<evidence type="ECO:0000256" key="3">
    <source>
        <dbReference type="SAM" id="SignalP"/>
    </source>
</evidence>
<evidence type="ECO:0000313" key="5">
    <source>
        <dbReference type="EMBL" id="CAD8319787.1"/>
    </source>
</evidence>
<dbReference type="PANTHER" id="PTHR42919:SF8">
    <property type="entry name" value="N-ALPHA-ACETYLTRANSFERASE 50"/>
    <property type="match status" value="1"/>
</dbReference>
<evidence type="ECO:0000256" key="1">
    <source>
        <dbReference type="ARBA" id="ARBA00022679"/>
    </source>
</evidence>
<dbReference type="EMBL" id="HBED01036307">
    <property type="protein sequence ID" value="CAD8319787.1"/>
    <property type="molecule type" value="Transcribed_RNA"/>
</dbReference>
<keyword evidence="2" id="KW-0012">Acyltransferase</keyword>
<accession>A0A7R9WCV5</accession>
<feature type="chain" id="PRO_5031057740" description="N-acetyltransferase domain-containing protein" evidence="3">
    <location>
        <begin position="37"/>
        <end position="267"/>
    </location>
</feature>
<proteinExistence type="predicted"/>
<dbReference type="InterPro" id="IPR051556">
    <property type="entry name" value="N-term/lysine_N-AcTrnsfr"/>
</dbReference>
<protein>
    <recommendedName>
        <fullName evidence="4">N-acetyltransferase domain-containing protein</fullName>
    </recommendedName>
</protein>
<feature type="domain" description="N-acetyltransferase" evidence="4">
    <location>
        <begin position="130"/>
        <end position="267"/>
    </location>
</feature>
<dbReference type="CDD" id="cd04301">
    <property type="entry name" value="NAT_SF"/>
    <property type="match status" value="1"/>
</dbReference>
<name>A0A7R9WCV5_9STRA</name>
<dbReference type="InterPro" id="IPR016181">
    <property type="entry name" value="Acyl_CoA_acyltransferase"/>
</dbReference>
<reference evidence="5" key="1">
    <citation type="submission" date="2021-01" db="EMBL/GenBank/DDBJ databases">
        <authorList>
            <person name="Corre E."/>
            <person name="Pelletier E."/>
            <person name="Niang G."/>
            <person name="Scheremetjew M."/>
            <person name="Finn R."/>
            <person name="Kale V."/>
            <person name="Holt S."/>
            <person name="Cochrane G."/>
            <person name="Meng A."/>
            <person name="Brown T."/>
            <person name="Cohen L."/>
        </authorList>
    </citation>
    <scope>NUCLEOTIDE SEQUENCE</scope>
    <source>
        <strain evidence="5">CCMP147</strain>
    </source>
</reference>
<keyword evidence="1" id="KW-0808">Transferase</keyword>
<dbReference type="PROSITE" id="PS51186">
    <property type="entry name" value="GNAT"/>
    <property type="match status" value="1"/>
</dbReference>